<comment type="caution">
    <text evidence="1">The sequence shown here is derived from an EMBL/GenBank/DDBJ whole genome shotgun (WGS) entry which is preliminary data.</text>
</comment>
<dbReference type="Proteomes" id="UP001429354">
    <property type="component" value="Unassembled WGS sequence"/>
</dbReference>
<reference evidence="1 2" key="1">
    <citation type="submission" date="2018-07" db="EMBL/GenBank/DDBJ databases">
        <title>Whole genome Sequencing of Pseudoxanthomonas gei KCTC 32298 (T).</title>
        <authorList>
            <person name="Kumar S."/>
            <person name="Bansal K."/>
            <person name="Kaur A."/>
            <person name="Patil P."/>
            <person name="Sharma S."/>
            <person name="Patil P.B."/>
        </authorList>
    </citation>
    <scope>NUCLEOTIDE SEQUENCE [LARGE SCALE GENOMIC DNA]</scope>
    <source>
        <strain evidence="1 2">KCTC 32298</strain>
    </source>
</reference>
<evidence type="ECO:0008006" key="3">
    <source>
        <dbReference type="Google" id="ProtNLM"/>
    </source>
</evidence>
<keyword evidence="2" id="KW-1185">Reference proteome</keyword>
<sequence length="64" mass="6560">MQLVALQHLTAAGVILSPRAMHSAALIASASASTFLSGASHTAGLARITTATTRINGVRWIVFA</sequence>
<gene>
    <name evidence="1" type="ORF">DT603_02195</name>
</gene>
<name>A0ABX0A839_9GAMM</name>
<evidence type="ECO:0000313" key="1">
    <source>
        <dbReference type="EMBL" id="NDK37656.1"/>
    </source>
</evidence>
<dbReference type="EMBL" id="QOVG01000001">
    <property type="protein sequence ID" value="NDK37656.1"/>
    <property type="molecule type" value="Genomic_DNA"/>
</dbReference>
<protein>
    <recommendedName>
        <fullName evidence="3">Secreted protein</fullName>
    </recommendedName>
</protein>
<evidence type="ECO:0000313" key="2">
    <source>
        <dbReference type="Proteomes" id="UP001429354"/>
    </source>
</evidence>
<organism evidence="1 2">
    <name type="scientific">Pseudoxanthomonas gei</name>
    <dbReference type="NCBI Taxonomy" id="1383030"/>
    <lineage>
        <taxon>Bacteria</taxon>
        <taxon>Pseudomonadati</taxon>
        <taxon>Pseudomonadota</taxon>
        <taxon>Gammaproteobacteria</taxon>
        <taxon>Lysobacterales</taxon>
        <taxon>Lysobacteraceae</taxon>
        <taxon>Pseudoxanthomonas</taxon>
    </lineage>
</organism>
<accession>A0ABX0A839</accession>
<proteinExistence type="predicted"/>